<dbReference type="AlphaFoldDB" id="A0A1G1WDC1"/>
<comment type="caution">
    <text evidence="1">The sequence shown here is derived from an EMBL/GenBank/DDBJ whole genome shotgun (WGS) entry which is preliminary data.</text>
</comment>
<gene>
    <name evidence="1" type="ORF">A2134_00800</name>
</gene>
<name>A0A1G1WDC1_9BACT</name>
<dbReference type="Proteomes" id="UP000178162">
    <property type="component" value="Unassembled WGS sequence"/>
</dbReference>
<dbReference type="EMBL" id="MHCR01000013">
    <property type="protein sequence ID" value="OGY25631.1"/>
    <property type="molecule type" value="Genomic_DNA"/>
</dbReference>
<evidence type="ECO:0000313" key="2">
    <source>
        <dbReference type="Proteomes" id="UP000178162"/>
    </source>
</evidence>
<reference evidence="1 2" key="1">
    <citation type="journal article" date="2016" name="Nat. Commun.">
        <title>Thousands of microbial genomes shed light on interconnected biogeochemical processes in an aquifer system.</title>
        <authorList>
            <person name="Anantharaman K."/>
            <person name="Brown C.T."/>
            <person name="Hug L.A."/>
            <person name="Sharon I."/>
            <person name="Castelle C.J."/>
            <person name="Probst A.J."/>
            <person name="Thomas B.C."/>
            <person name="Singh A."/>
            <person name="Wilkins M.J."/>
            <person name="Karaoz U."/>
            <person name="Brodie E.L."/>
            <person name="Williams K.H."/>
            <person name="Hubbard S.S."/>
            <person name="Banfield J.F."/>
        </authorList>
    </citation>
    <scope>NUCLEOTIDE SEQUENCE [LARGE SCALE GENOMIC DNA]</scope>
</reference>
<evidence type="ECO:0000313" key="1">
    <source>
        <dbReference type="EMBL" id="OGY25631.1"/>
    </source>
</evidence>
<accession>A0A1G1WDC1</accession>
<proteinExistence type="predicted"/>
<organism evidence="1 2">
    <name type="scientific">Candidatus Woykebacteria bacterium RBG_16_39_9b</name>
    <dbReference type="NCBI Taxonomy" id="1802595"/>
    <lineage>
        <taxon>Bacteria</taxon>
        <taxon>Candidatus Woykeibacteriota</taxon>
    </lineage>
</organism>
<protein>
    <submittedName>
        <fullName evidence="1">Uncharacterized protein</fullName>
    </submittedName>
</protein>
<sequence>MPTLLDIAIGLPILLIMEERRRVHERFLFFLEVVSVIFPPGKVRWRLVENPDELGYELVPASEFDFEADPFSYQPIKKRDVFPEGVLAHAN</sequence>